<reference evidence="1 2" key="1">
    <citation type="submission" date="2019-03" db="EMBL/GenBank/DDBJ databases">
        <title>Genomic Encyclopedia of Type Strains, Phase IV (KMG-IV): sequencing the most valuable type-strain genomes for metagenomic binning, comparative biology and taxonomic classification.</title>
        <authorList>
            <person name="Goeker M."/>
        </authorList>
    </citation>
    <scope>NUCLEOTIDE SEQUENCE [LARGE SCALE GENOMIC DNA]</scope>
    <source>
        <strain evidence="1 2">DSM 22362</strain>
    </source>
</reference>
<comment type="caution">
    <text evidence="1">The sequence shown here is derived from an EMBL/GenBank/DDBJ whole genome shotgun (WGS) entry which is preliminary data.</text>
</comment>
<protein>
    <recommendedName>
        <fullName evidence="3">DDE family transposase</fullName>
    </recommendedName>
</protein>
<evidence type="ECO:0008006" key="3">
    <source>
        <dbReference type="Google" id="ProtNLM"/>
    </source>
</evidence>
<dbReference type="AlphaFoldDB" id="A0A4R3VMW9"/>
<feature type="non-terminal residue" evidence="1">
    <location>
        <position position="87"/>
    </location>
</feature>
<evidence type="ECO:0000313" key="2">
    <source>
        <dbReference type="Proteomes" id="UP000295197"/>
    </source>
</evidence>
<organism evidence="1 2">
    <name type="scientific">Sphingobacterium alimentarium</name>
    <dbReference type="NCBI Taxonomy" id="797292"/>
    <lineage>
        <taxon>Bacteria</taxon>
        <taxon>Pseudomonadati</taxon>
        <taxon>Bacteroidota</taxon>
        <taxon>Sphingobacteriia</taxon>
        <taxon>Sphingobacteriales</taxon>
        <taxon>Sphingobacteriaceae</taxon>
        <taxon>Sphingobacterium</taxon>
    </lineage>
</organism>
<evidence type="ECO:0000313" key="1">
    <source>
        <dbReference type="EMBL" id="TCV05361.1"/>
    </source>
</evidence>
<proteinExistence type="predicted"/>
<dbReference type="PANTHER" id="PTHR33408">
    <property type="entry name" value="TRANSPOSASE"/>
    <property type="match status" value="1"/>
</dbReference>
<name>A0A4R3VMW9_9SPHI</name>
<gene>
    <name evidence="1" type="ORF">EDC17_10741</name>
</gene>
<dbReference type="PANTHER" id="PTHR33408:SF2">
    <property type="entry name" value="TRANSPOSASE DDE DOMAIN-CONTAINING PROTEIN"/>
    <property type="match status" value="1"/>
</dbReference>
<sequence>MVADAGYGSQENLELLESLGTQAYVKYGMFDKQQQESYNHKKPFSSDRLFYNKELEVLICPMGQQMKSIGKVHKKTKSGFIQTYTKY</sequence>
<dbReference type="EMBL" id="SMBZ01000074">
    <property type="protein sequence ID" value="TCV05361.1"/>
    <property type="molecule type" value="Genomic_DNA"/>
</dbReference>
<dbReference type="Proteomes" id="UP000295197">
    <property type="component" value="Unassembled WGS sequence"/>
</dbReference>
<keyword evidence="2" id="KW-1185">Reference proteome</keyword>
<accession>A0A4R3VMW9</accession>